<evidence type="ECO:0000313" key="1">
    <source>
        <dbReference type="EMBL" id="KAK1369209.1"/>
    </source>
</evidence>
<dbReference type="AlphaFoldDB" id="A0AAD8HMT1"/>
<dbReference type="Proteomes" id="UP001237642">
    <property type="component" value="Unassembled WGS sequence"/>
</dbReference>
<organism evidence="1 2">
    <name type="scientific">Heracleum sosnowskyi</name>
    <dbReference type="NCBI Taxonomy" id="360622"/>
    <lineage>
        <taxon>Eukaryota</taxon>
        <taxon>Viridiplantae</taxon>
        <taxon>Streptophyta</taxon>
        <taxon>Embryophyta</taxon>
        <taxon>Tracheophyta</taxon>
        <taxon>Spermatophyta</taxon>
        <taxon>Magnoliopsida</taxon>
        <taxon>eudicotyledons</taxon>
        <taxon>Gunneridae</taxon>
        <taxon>Pentapetalae</taxon>
        <taxon>asterids</taxon>
        <taxon>campanulids</taxon>
        <taxon>Apiales</taxon>
        <taxon>Apiaceae</taxon>
        <taxon>Apioideae</taxon>
        <taxon>apioid superclade</taxon>
        <taxon>Tordylieae</taxon>
        <taxon>Tordyliinae</taxon>
        <taxon>Heracleum</taxon>
    </lineage>
</organism>
<keyword evidence="2" id="KW-1185">Reference proteome</keyword>
<reference evidence="1" key="1">
    <citation type="submission" date="2023-02" db="EMBL/GenBank/DDBJ databases">
        <title>Genome of toxic invasive species Heracleum sosnowskyi carries increased number of genes despite the absence of recent whole-genome duplications.</title>
        <authorList>
            <person name="Schelkunov M."/>
            <person name="Shtratnikova V."/>
            <person name="Makarenko M."/>
            <person name="Klepikova A."/>
            <person name="Omelchenko D."/>
            <person name="Novikova G."/>
            <person name="Obukhova E."/>
            <person name="Bogdanov V."/>
            <person name="Penin A."/>
            <person name="Logacheva M."/>
        </authorList>
    </citation>
    <scope>NUCLEOTIDE SEQUENCE</scope>
    <source>
        <strain evidence="1">Hsosn_3</strain>
        <tissue evidence="1">Leaf</tissue>
    </source>
</reference>
<dbReference type="EMBL" id="JAUIZM010000008">
    <property type="protein sequence ID" value="KAK1369209.1"/>
    <property type="molecule type" value="Genomic_DNA"/>
</dbReference>
<proteinExistence type="predicted"/>
<evidence type="ECO:0000313" key="2">
    <source>
        <dbReference type="Proteomes" id="UP001237642"/>
    </source>
</evidence>
<name>A0AAD8HMT1_9APIA</name>
<protein>
    <submittedName>
        <fullName evidence="1">Uncharacterized protein</fullName>
    </submittedName>
</protein>
<reference evidence="1" key="2">
    <citation type="submission" date="2023-05" db="EMBL/GenBank/DDBJ databases">
        <authorList>
            <person name="Schelkunov M.I."/>
        </authorList>
    </citation>
    <scope>NUCLEOTIDE SEQUENCE</scope>
    <source>
        <strain evidence="1">Hsosn_3</strain>
        <tissue evidence="1">Leaf</tissue>
    </source>
</reference>
<accession>A0AAD8HMT1</accession>
<comment type="caution">
    <text evidence="1">The sequence shown here is derived from an EMBL/GenBank/DDBJ whole genome shotgun (WGS) entry which is preliminary data.</text>
</comment>
<gene>
    <name evidence="1" type="ORF">POM88_035301</name>
</gene>
<sequence>MCLIRVVNGKHYVGRRHSSLLKSVVTEIYFRSLSMDAVDMIVCVSESFDSFAAKKLDEFLRVLKPGSDIFLLLKSTSETLARSPIKQKLMQANPVEEKLLKVGFQVLQYGQMKSALETGILIIDLSVFFVVDRIQHRGRRLRHLEGNHSSWQSLPVSTAIEFSSTAPEDSSEVSTISSPLLINPKYLRPLRTRTMRISRRSFSRKSIIPIGTKICSVAELQAATNFFSEQPKQFDVESG</sequence>